<gene>
    <name evidence="2" type="ORF">TPC1_30670</name>
</gene>
<keyword evidence="1" id="KW-0812">Transmembrane</keyword>
<evidence type="ECO:0000313" key="2">
    <source>
        <dbReference type="EMBL" id="JAP89835.1"/>
    </source>
</evidence>
<name>A0A146K1N7_9EUKA</name>
<protein>
    <recommendedName>
        <fullName evidence="3">Transmembrane protein</fullName>
    </recommendedName>
</protein>
<reference evidence="2" key="1">
    <citation type="submission" date="2015-07" db="EMBL/GenBank/DDBJ databases">
        <title>Adaptation to a free-living lifestyle via gene acquisitions in the diplomonad Trepomonas sp. PC1.</title>
        <authorList>
            <person name="Xu F."/>
            <person name="Jerlstrom-Hultqvist J."/>
            <person name="Kolisko M."/>
            <person name="Simpson A.G.B."/>
            <person name="Roger A.J."/>
            <person name="Svard S.G."/>
            <person name="Andersson J.O."/>
        </authorList>
    </citation>
    <scope>NUCLEOTIDE SEQUENCE</scope>
    <source>
        <strain evidence="2">PC1</strain>
    </source>
</reference>
<proteinExistence type="predicted"/>
<keyword evidence="1" id="KW-0472">Membrane</keyword>
<feature type="non-terminal residue" evidence="2">
    <location>
        <position position="503"/>
    </location>
</feature>
<evidence type="ECO:0000256" key="1">
    <source>
        <dbReference type="SAM" id="Phobius"/>
    </source>
</evidence>
<accession>A0A146K1N7</accession>
<keyword evidence="1" id="KW-1133">Transmembrane helix</keyword>
<evidence type="ECO:0008006" key="3">
    <source>
        <dbReference type="Google" id="ProtNLM"/>
    </source>
</evidence>
<dbReference type="AlphaFoldDB" id="A0A146K1N7"/>
<sequence length="503" mass="57141">MIVLKYAVLLSIHDLKLDFDSSFFKINSLVFPSSANSIMYAFTTFQSAVALDPADYAAYVSYNVPMDYPALVPQKAQFCVCEKSTSTGLCVDSLCQDFVRPQHVLVSYSILDEIQFQVQSPDLVFVRTVICTSSCYQFDTSGNFSVPLGEKTVQIAVFDSDVIYRKSFYFSNSEEKQLYLSEIGESEAFSNGFYDPGHSKREFLLQIAGRKFLGFSDQKVPILKSSTVQTDQNVFTRSEQHIGKFSMCYTQVKNYRINNETQLVDQLETYHQQMPHLMPEFKCVKQFAQYENEVLNITEDAELVDNVITFNTFKNTKTFYSINNKHFQTLKSLNGAIDIKINNLNITQTVTNYTTDISTEIIAINNNIFQKNMFSKQQTVTTQDSITIIGPNITVNGVLCENVEINSSYSSCDQNLNSKAISSVNNQQIQIDQLTINFQNNEEVLEYNQIVFYNITLKQEQILIIVSSVLALIILTFGCLKIAAYQYAIKNNRIVRRNDGSKA</sequence>
<organism evidence="2">
    <name type="scientific">Trepomonas sp. PC1</name>
    <dbReference type="NCBI Taxonomy" id="1076344"/>
    <lineage>
        <taxon>Eukaryota</taxon>
        <taxon>Metamonada</taxon>
        <taxon>Diplomonadida</taxon>
        <taxon>Hexamitidae</taxon>
        <taxon>Hexamitinae</taxon>
        <taxon>Trepomonas</taxon>
    </lineage>
</organism>
<dbReference type="EMBL" id="GDID01006771">
    <property type="protein sequence ID" value="JAP89835.1"/>
    <property type="molecule type" value="Transcribed_RNA"/>
</dbReference>
<feature type="transmembrane region" description="Helical" evidence="1">
    <location>
        <begin position="462"/>
        <end position="488"/>
    </location>
</feature>